<dbReference type="EC" id="3.4.14.10" evidence="1"/>
<name>A0ACB7VZU8_DIOAL</name>
<comment type="caution">
    <text evidence="1">The sequence shown here is derived from an EMBL/GenBank/DDBJ whole genome shotgun (WGS) entry which is preliminary data.</text>
</comment>
<accession>A0ACB7VZU8</accession>
<dbReference type="EMBL" id="CM037015">
    <property type="protein sequence ID" value="KAH7680944.1"/>
    <property type="molecule type" value="Genomic_DNA"/>
</dbReference>
<dbReference type="Proteomes" id="UP000827976">
    <property type="component" value="Chromosome 5"/>
</dbReference>
<evidence type="ECO:0000313" key="1">
    <source>
        <dbReference type="EMBL" id="KAH7680944.1"/>
    </source>
</evidence>
<reference evidence="2" key="1">
    <citation type="journal article" date="2022" name="Nat. Commun.">
        <title>Chromosome evolution and the genetic basis of agronomically important traits in greater yam.</title>
        <authorList>
            <person name="Bredeson J.V."/>
            <person name="Lyons J.B."/>
            <person name="Oniyinde I.O."/>
            <person name="Okereke N.R."/>
            <person name="Kolade O."/>
            <person name="Nnabue I."/>
            <person name="Nwadili C.O."/>
            <person name="Hribova E."/>
            <person name="Parker M."/>
            <person name="Nwogha J."/>
            <person name="Shu S."/>
            <person name="Carlson J."/>
            <person name="Kariba R."/>
            <person name="Muthemba S."/>
            <person name="Knop K."/>
            <person name="Barton G.J."/>
            <person name="Sherwood A.V."/>
            <person name="Lopez-Montes A."/>
            <person name="Asiedu R."/>
            <person name="Jamnadass R."/>
            <person name="Muchugi A."/>
            <person name="Goodstein D."/>
            <person name="Egesi C.N."/>
            <person name="Featherston J."/>
            <person name="Asfaw A."/>
            <person name="Simpson G.G."/>
            <person name="Dolezel J."/>
            <person name="Hendre P.S."/>
            <person name="Van Deynze A."/>
            <person name="Kumar P.L."/>
            <person name="Obidiegwu J.E."/>
            <person name="Bhattacharjee R."/>
            <person name="Rokhsar D.S."/>
        </authorList>
    </citation>
    <scope>NUCLEOTIDE SEQUENCE [LARGE SCALE GENOMIC DNA]</scope>
    <source>
        <strain evidence="2">cv. TDa95/00328</strain>
    </source>
</reference>
<protein>
    <submittedName>
        <fullName evidence="1">Tripeptidyl-peptidase II protein</fullName>
        <ecNumber evidence="1">3.4.14.10</ecNumber>
    </submittedName>
</protein>
<keyword evidence="1" id="KW-0378">Hydrolase</keyword>
<evidence type="ECO:0000313" key="2">
    <source>
        <dbReference type="Proteomes" id="UP000827976"/>
    </source>
</evidence>
<organism evidence="1 2">
    <name type="scientific">Dioscorea alata</name>
    <name type="common">Purple yam</name>
    <dbReference type="NCBI Taxonomy" id="55571"/>
    <lineage>
        <taxon>Eukaryota</taxon>
        <taxon>Viridiplantae</taxon>
        <taxon>Streptophyta</taxon>
        <taxon>Embryophyta</taxon>
        <taxon>Tracheophyta</taxon>
        <taxon>Spermatophyta</taxon>
        <taxon>Magnoliopsida</taxon>
        <taxon>Liliopsida</taxon>
        <taxon>Dioscoreales</taxon>
        <taxon>Dioscoreaceae</taxon>
        <taxon>Dioscorea</taxon>
    </lineage>
</organism>
<sequence length="772" mass="83981">MQTSIMALSFLYFILISCTVLLSSKANNDQRSYIIHMDASAMPSPFLNSESWHASILSSLSEPATHLYSYKHVMKGFSAVLTSTQLEQIKQVPGHIASYPDSYGQLLTTHTPKFLGLTTRSGLWPASNYGSGTIIGILDTGIWPESQSFNDDEMPPVPKRWNGRCERGNSFNSSLCNRKLIGARSFSKGHKHHGLKVQKSIDYDSPRDYFGHGTHTSSTAAGRPVAGVSYFSYAKGVATGMAPKAHIAMYKVVFAEDTIHTAGADILAGMDQAIEDGVDLMSLSLGLEVAPYYRDIIAMGAFAAMEKGIFVACAAGNSGPNMSSVINGAPWLTSVGAGTIDRKFVATVFLGNGTETIRGLSLYPKSLFLSNIPLYYGLGNTTSNESCDSLHLNPKKVAGKIVFCTLASEFDIYNQMDKLSQLAVKGAIFATELREFMLPKSYYIPFVAISLSKRKVIKNYMAEATKMAAVSISFGETKLGTKPAPQVAFFSSRGPSQISPTILKPDILAPGVKVLAAWVPNRVFAWVGNDSLFTKYAMVSGTSMASPHVIGIAAMIKSVHKDWSSAAIRSAMMTTADTTDNIGNWIIDMSSDTAGSPLAYGAGHANPNKAMDPGLVYDITVQDYIDFLCGLNYTKSQISMITRRSNCSCTKANLDLNYPSFTVILNNANTATFNFKRVLMNVENTTTRYQAAVRASKLMKVLVKPQTLNFNGLNSKQEFSVRVDIDLSKSARKQTEYLGNYGYLSWYEIGGKHVVTSPIVSTFAASHEDYTI</sequence>
<gene>
    <name evidence="1" type="ORF">IHE45_05G027700</name>
</gene>
<proteinExistence type="predicted"/>
<keyword evidence="2" id="KW-1185">Reference proteome</keyword>